<keyword evidence="3" id="KW-0809">Transit peptide</keyword>
<comment type="subcellular location">
    <subcellularLocation>
        <location evidence="1">Mitochondrion</location>
    </subcellularLocation>
</comment>
<dbReference type="RefSeq" id="XP_030647114.1">
    <property type="nucleotide sequence ID" value="XM_030791254.1"/>
</dbReference>
<evidence type="ECO:0000313" key="5">
    <source>
        <dbReference type="Proteomes" id="UP000504632"/>
    </source>
</evidence>
<sequence length="306" mass="34857">MCDGEGEKMAAAMVQMSCLYRGMLAVRATGIRPLIPGLAPLQFRAFSMKKEPELEDNPYYSKYEEKIKQLRRAKPQEYNARLEKRSEVKREPLGQSKQAEFIKLMEQELEQRDKAGPAGFTKNKTLGSILNLDMVKDKSGVEIGELWMQYFSTKDTISAVIPGQTFEKMFSRAKTCPTFLYALPREEGYEFFLGQWSGQELHFTSLINVQTMGENAPSQLIMYHYSDLQKDKGIVLMTAEMDGKFITVHQAQCLANQVQLFYGSQRLETFRLVETFNHKPSEFKHMSVIAELEQSGIGQGISPVKS</sequence>
<dbReference type="Pfam" id="PF06644">
    <property type="entry name" value="ATP11"/>
    <property type="match status" value="1"/>
</dbReference>
<gene>
    <name evidence="6" type="primary">atpaf1</name>
</gene>
<evidence type="ECO:0000256" key="3">
    <source>
        <dbReference type="ARBA" id="ARBA00022946"/>
    </source>
</evidence>
<protein>
    <submittedName>
        <fullName evidence="6">ATP synthase mitochondrial F1 complex assembly factor 1</fullName>
    </submittedName>
</protein>
<evidence type="ECO:0000256" key="2">
    <source>
        <dbReference type="ARBA" id="ARBA00009116"/>
    </source>
</evidence>
<dbReference type="GO" id="GO:0005739">
    <property type="term" value="C:mitochondrion"/>
    <property type="evidence" value="ECO:0007669"/>
    <property type="project" value="UniProtKB-SubCell"/>
</dbReference>
<dbReference type="AlphaFoldDB" id="A0A6J2WQI0"/>
<evidence type="ECO:0000256" key="4">
    <source>
        <dbReference type="ARBA" id="ARBA00023128"/>
    </source>
</evidence>
<reference evidence="6" key="1">
    <citation type="submission" date="2025-08" db="UniProtKB">
        <authorList>
            <consortium name="RefSeq"/>
        </authorList>
    </citation>
    <scope>IDENTIFICATION</scope>
</reference>
<dbReference type="GO" id="GO:0033615">
    <property type="term" value="P:mitochondrial proton-transporting ATP synthase complex assembly"/>
    <property type="evidence" value="ECO:0007669"/>
    <property type="project" value="TreeGrafter"/>
</dbReference>
<dbReference type="PANTHER" id="PTHR13126:SF0">
    <property type="entry name" value="ATP SYNTHASE MITOCHONDRIAL F1 COMPLEX ASSEMBLY FACTOR 1"/>
    <property type="match status" value="1"/>
</dbReference>
<dbReference type="CTD" id="64756"/>
<accession>A0A6J2WQI0</accession>
<dbReference type="PANTHER" id="PTHR13126">
    <property type="entry name" value="CHAPERONE ATP11"/>
    <property type="match status" value="1"/>
</dbReference>
<dbReference type="OrthoDB" id="16535at2759"/>
<evidence type="ECO:0000313" key="6">
    <source>
        <dbReference type="RefSeq" id="XP_030647114.1"/>
    </source>
</evidence>
<organism evidence="5 6">
    <name type="scientific">Chanos chanos</name>
    <name type="common">Milkfish</name>
    <name type="synonym">Mugil chanos</name>
    <dbReference type="NCBI Taxonomy" id="29144"/>
    <lineage>
        <taxon>Eukaryota</taxon>
        <taxon>Metazoa</taxon>
        <taxon>Chordata</taxon>
        <taxon>Craniata</taxon>
        <taxon>Vertebrata</taxon>
        <taxon>Euteleostomi</taxon>
        <taxon>Actinopterygii</taxon>
        <taxon>Neopterygii</taxon>
        <taxon>Teleostei</taxon>
        <taxon>Ostariophysi</taxon>
        <taxon>Gonorynchiformes</taxon>
        <taxon>Chanidae</taxon>
        <taxon>Chanos</taxon>
    </lineage>
</organism>
<dbReference type="GeneID" id="115827422"/>
<keyword evidence="5" id="KW-1185">Reference proteome</keyword>
<dbReference type="InterPro" id="IPR010591">
    <property type="entry name" value="ATP11"/>
</dbReference>
<evidence type="ECO:0000256" key="1">
    <source>
        <dbReference type="ARBA" id="ARBA00004173"/>
    </source>
</evidence>
<keyword evidence="4" id="KW-0496">Mitochondrion</keyword>
<dbReference type="Proteomes" id="UP000504632">
    <property type="component" value="Chromosome 14"/>
</dbReference>
<name>A0A6J2WQI0_CHACN</name>
<proteinExistence type="inferred from homology"/>
<comment type="similarity">
    <text evidence="2">Belongs to the ATP11 family.</text>
</comment>
<dbReference type="FunCoup" id="A0A6J2WQI0">
    <property type="interactions" value="953"/>
</dbReference>
<dbReference type="InParanoid" id="A0A6J2WQI0"/>